<sequence length="96" mass="10631">KLTDLQRALLLAYAETENNVTGSVEGVTSTDKRELCDLDYTSLCYAYGKRAIDTTPGFILSRIRLAIQDPNEPQEEAKSQEIDSDTVVKNSSKDCV</sequence>
<keyword evidence="2" id="KW-1185">Reference proteome</keyword>
<dbReference type="Proteomes" id="UP000269396">
    <property type="component" value="Unassembled WGS sequence"/>
</dbReference>
<evidence type="ECO:0000313" key="2">
    <source>
        <dbReference type="Proteomes" id="UP000269396"/>
    </source>
</evidence>
<reference evidence="1 2" key="1">
    <citation type="submission" date="2018-11" db="EMBL/GenBank/DDBJ databases">
        <authorList>
            <consortium name="Pathogen Informatics"/>
        </authorList>
    </citation>
    <scope>NUCLEOTIDE SEQUENCE [LARGE SCALE GENOMIC DNA]</scope>
    <source>
        <strain>Denwood</strain>
        <strain evidence="2">Zambia</strain>
    </source>
</reference>
<dbReference type="EMBL" id="UZAL01033409">
    <property type="protein sequence ID" value="VDP63313.1"/>
    <property type="molecule type" value="Genomic_DNA"/>
</dbReference>
<organism evidence="1 2">
    <name type="scientific">Schistosoma mattheei</name>
    <dbReference type="NCBI Taxonomy" id="31246"/>
    <lineage>
        <taxon>Eukaryota</taxon>
        <taxon>Metazoa</taxon>
        <taxon>Spiralia</taxon>
        <taxon>Lophotrochozoa</taxon>
        <taxon>Platyhelminthes</taxon>
        <taxon>Trematoda</taxon>
        <taxon>Digenea</taxon>
        <taxon>Strigeidida</taxon>
        <taxon>Schistosomatoidea</taxon>
        <taxon>Schistosomatidae</taxon>
        <taxon>Schistosoma</taxon>
    </lineage>
</organism>
<dbReference type="AlphaFoldDB" id="A0A183PG64"/>
<evidence type="ECO:0000313" key="1">
    <source>
        <dbReference type="EMBL" id="VDP63313.1"/>
    </source>
</evidence>
<gene>
    <name evidence="1" type="ORF">SMTD_LOCUS13349</name>
</gene>
<name>A0A183PG64_9TREM</name>
<accession>A0A183PG64</accession>
<dbReference type="STRING" id="31246.A0A183PG64"/>
<feature type="non-terminal residue" evidence="1">
    <location>
        <position position="1"/>
    </location>
</feature>
<proteinExistence type="predicted"/>
<protein>
    <submittedName>
        <fullName evidence="1">Uncharacterized protein</fullName>
    </submittedName>
</protein>